<keyword evidence="2" id="KW-0067">ATP-binding</keyword>
<dbReference type="GO" id="GO:0016887">
    <property type="term" value="F:ATP hydrolysis activity"/>
    <property type="evidence" value="ECO:0007669"/>
    <property type="project" value="TreeGrafter"/>
</dbReference>
<dbReference type="InterPro" id="IPR033875">
    <property type="entry name" value="FlhG"/>
</dbReference>
<dbReference type="OrthoDB" id="9773088at2"/>
<dbReference type="InterPro" id="IPR025501">
    <property type="entry name" value="MinD_FleN"/>
</dbReference>
<dbReference type="EMBL" id="MAGO01000002">
    <property type="protein sequence ID" value="OCC16088.1"/>
    <property type="molecule type" value="Genomic_DNA"/>
</dbReference>
<dbReference type="AlphaFoldDB" id="A0A1B9F809"/>
<keyword evidence="3" id="KW-0966">Cell projection</keyword>
<evidence type="ECO:0000313" key="4">
    <source>
        <dbReference type="Proteomes" id="UP000093080"/>
    </source>
</evidence>
<dbReference type="Proteomes" id="UP000093080">
    <property type="component" value="Unassembled WGS sequence"/>
</dbReference>
<accession>A0A1B9F809</accession>
<dbReference type="RefSeq" id="WP_067616135.1">
    <property type="nucleotide sequence ID" value="NZ_MAGO01000002.1"/>
</dbReference>
<dbReference type="CDD" id="cd02038">
    <property type="entry name" value="FlhG-like"/>
    <property type="match status" value="1"/>
</dbReference>
<dbReference type="SUPFAM" id="SSF52540">
    <property type="entry name" value="P-loop containing nucleoside triphosphate hydrolases"/>
    <property type="match status" value="1"/>
</dbReference>
<dbReference type="GO" id="GO:0009898">
    <property type="term" value="C:cytoplasmic side of plasma membrane"/>
    <property type="evidence" value="ECO:0007669"/>
    <property type="project" value="TreeGrafter"/>
</dbReference>
<dbReference type="PATRIC" id="fig|1156395.6.peg.558"/>
<evidence type="ECO:0000256" key="2">
    <source>
        <dbReference type="ARBA" id="ARBA00022840"/>
    </source>
</evidence>
<proteinExistence type="predicted"/>
<sequence>MGSTHSVFSFSSGKGGVGKTNIVANTAIALANMGKRPLILDADLGLANIDVLLGLAPRYNIKHVLSGEKTIKDVLVEGPHGILILPAGSGVPELLDLTETQKRILLDEMETISDMIDTLLIDTAAGISDNVLYFNIASQHRIIVVTPEPTSITDAYALIKVLYTRHKVEDFCILVNWANSENDAKKVYSQLASVADRFLGPLRLEFIGFVPRDQYLQKAVLQQRAVLDMYPNASSSAAFRDLAHRINRMGQEAKPDGNIRFFWKDFLMIQ</sequence>
<dbReference type="PANTHER" id="PTHR43384">
    <property type="entry name" value="SEPTUM SITE-DETERMINING PROTEIN MIND HOMOLOG, CHLOROPLASTIC-RELATED"/>
    <property type="match status" value="1"/>
</dbReference>
<dbReference type="Pfam" id="PF10609">
    <property type="entry name" value="ParA"/>
    <property type="match status" value="1"/>
</dbReference>
<evidence type="ECO:0000256" key="1">
    <source>
        <dbReference type="ARBA" id="ARBA00022741"/>
    </source>
</evidence>
<dbReference type="InterPro" id="IPR027417">
    <property type="entry name" value="P-loop_NTPase"/>
</dbReference>
<dbReference type="GO" id="GO:0051782">
    <property type="term" value="P:negative regulation of cell division"/>
    <property type="evidence" value="ECO:0007669"/>
    <property type="project" value="TreeGrafter"/>
</dbReference>
<dbReference type="GO" id="GO:0005524">
    <property type="term" value="F:ATP binding"/>
    <property type="evidence" value="ECO:0007669"/>
    <property type="project" value="UniProtKB-KW"/>
</dbReference>
<dbReference type="PIRSF" id="PIRSF003092">
    <property type="entry name" value="MinD"/>
    <property type="match status" value="1"/>
</dbReference>
<dbReference type="PANTHER" id="PTHR43384:SF4">
    <property type="entry name" value="CELLULOSE BIOSYNTHESIS PROTEIN BCSQ-RELATED"/>
    <property type="match status" value="1"/>
</dbReference>
<gene>
    <name evidence="3" type="ORF">DBT_0550</name>
</gene>
<comment type="caution">
    <text evidence="3">The sequence shown here is derived from an EMBL/GenBank/DDBJ whole genome shotgun (WGS) entry which is preliminary data.</text>
</comment>
<dbReference type="GO" id="GO:0005829">
    <property type="term" value="C:cytosol"/>
    <property type="evidence" value="ECO:0007669"/>
    <property type="project" value="TreeGrafter"/>
</dbReference>
<name>A0A1B9F809_9BACT</name>
<keyword evidence="3" id="KW-0282">Flagellum</keyword>
<dbReference type="InterPro" id="IPR033756">
    <property type="entry name" value="YlxH/NBP35"/>
</dbReference>
<dbReference type="STRING" id="1156395.DBT_0550"/>
<organism evidence="3 4">
    <name type="scientific">Dissulfuribacter thermophilus</name>
    <dbReference type="NCBI Taxonomy" id="1156395"/>
    <lineage>
        <taxon>Bacteria</taxon>
        <taxon>Pseudomonadati</taxon>
        <taxon>Thermodesulfobacteriota</taxon>
        <taxon>Dissulfuribacteria</taxon>
        <taxon>Dissulfuribacterales</taxon>
        <taxon>Dissulfuribacteraceae</taxon>
        <taxon>Dissulfuribacter</taxon>
    </lineage>
</organism>
<keyword evidence="1" id="KW-0547">Nucleotide-binding</keyword>
<dbReference type="Gene3D" id="3.40.50.300">
    <property type="entry name" value="P-loop containing nucleotide triphosphate hydrolases"/>
    <property type="match status" value="1"/>
</dbReference>
<dbReference type="InterPro" id="IPR050625">
    <property type="entry name" value="ParA/MinD_ATPase"/>
</dbReference>
<keyword evidence="3" id="KW-0969">Cilium</keyword>
<protein>
    <submittedName>
        <fullName evidence="3">Flagellar synthesis regulator FleN</fullName>
    </submittedName>
</protein>
<reference evidence="3 4" key="1">
    <citation type="submission" date="2016-06" db="EMBL/GenBank/DDBJ databases">
        <title>Respiratory ammonification of nitrate coupled to the oxidation of elemental sulfur in deep-sea autotrophic thermophilic bacteria.</title>
        <authorList>
            <person name="Slobodkina G.B."/>
            <person name="Mardanov A.V."/>
            <person name="Ravin N.V."/>
            <person name="Frolova A.A."/>
            <person name="Viryasiv M.B."/>
            <person name="Chernyh N.A."/>
            <person name="Bonch-Osmolovskaya E.A."/>
            <person name="Slobodkin A.I."/>
        </authorList>
    </citation>
    <scope>NUCLEOTIDE SEQUENCE [LARGE SCALE GENOMIC DNA]</scope>
    <source>
        <strain evidence="3 4">S69</strain>
    </source>
</reference>
<keyword evidence="4" id="KW-1185">Reference proteome</keyword>
<evidence type="ECO:0000313" key="3">
    <source>
        <dbReference type="EMBL" id="OCC16088.1"/>
    </source>
</evidence>